<dbReference type="AlphaFoldDB" id="A0A8H7ZIK4"/>
<gene>
    <name evidence="2" type="ORF">BJ554DRAFT_5163</name>
</gene>
<dbReference type="Proteomes" id="UP000673691">
    <property type="component" value="Unassembled WGS sequence"/>
</dbReference>
<name>A0A8H7ZIK4_9FUNG</name>
<feature type="region of interest" description="Disordered" evidence="1">
    <location>
        <begin position="107"/>
        <end position="141"/>
    </location>
</feature>
<dbReference type="EMBL" id="JAEFCI010013401">
    <property type="protein sequence ID" value="KAG5455428.1"/>
    <property type="molecule type" value="Genomic_DNA"/>
</dbReference>
<comment type="caution">
    <text evidence="2">The sequence shown here is derived from an EMBL/GenBank/DDBJ whole genome shotgun (WGS) entry which is preliminary data.</text>
</comment>
<proteinExistence type="predicted"/>
<accession>A0A8H7ZIK4</accession>
<reference evidence="2 3" key="1">
    <citation type="journal article" name="Sci. Rep.">
        <title>Genome-scale phylogenetic analyses confirm Olpidium as the closest living zoosporic fungus to the non-flagellated, terrestrial fungi.</title>
        <authorList>
            <person name="Chang Y."/>
            <person name="Rochon D."/>
            <person name="Sekimoto S."/>
            <person name="Wang Y."/>
            <person name="Chovatia M."/>
            <person name="Sandor L."/>
            <person name="Salamov A."/>
            <person name="Grigoriev I.V."/>
            <person name="Stajich J.E."/>
            <person name="Spatafora J.W."/>
        </authorList>
    </citation>
    <scope>NUCLEOTIDE SEQUENCE [LARGE SCALE GENOMIC DNA]</scope>
    <source>
        <strain evidence="2">S191</strain>
    </source>
</reference>
<evidence type="ECO:0000313" key="2">
    <source>
        <dbReference type="EMBL" id="KAG5455428.1"/>
    </source>
</evidence>
<feature type="compositionally biased region" description="Low complexity" evidence="1">
    <location>
        <begin position="107"/>
        <end position="119"/>
    </location>
</feature>
<evidence type="ECO:0000313" key="3">
    <source>
        <dbReference type="Proteomes" id="UP000673691"/>
    </source>
</evidence>
<feature type="compositionally biased region" description="Basic residues" evidence="1">
    <location>
        <begin position="120"/>
        <end position="133"/>
    </location>
</feature>
<keyword evidence="3" id="KW-1185">Reference proteome</keyword>
<feature type="non-terminal residue" evidence="2">
    <location>
        <position position="1"/>
    </location>
</feature>
<organism evidence="2 3">
    <name type="scientific">Olpidium bornovanus</name>
    <dbReference type="NCBI Taxonomy" id="278681"/>
    <lineage>
        <taxon>Eukaryota</taxon>
        <taxon>Fungi</taxon>
        <taxon>Fungi incertae sedis</taxon>
        <taxon>Olpidiomycota</taxon>
        <taxon>Olpidiomycotina</taxon>
        <taxon>Olpidiomycetes</taxon>
        <taxon>Olpidiales</taxon>
        <taxon>Olpidiaceae</taxon>
        <taxon>Olpidium</taxon>
    </lineage>
</organism>
<evidence type="ECO:0000256" key="1">
    <source>
        <dbReference type="SAM" id="MobiDB-lite"/>
    </source>
</evidence>
<sequence>LQAQRLELGLELRVLLPERRRPPRALLPDLVQPPVALPGQRCDQLLLHVLRPRLHSLQLDHEPVDDLLVRDVDLGGAVDYHVKRIAALFSQPVAGVKHGRVVGRTGPGAAAAAGAGAPRPIHHRRRRRPRPGRLRTAGRTAAVGSCELRPRLVQ</sequence>
<protein>
    <submittedName>
        <fullName evidence="2">Uncharacterized protein</fullName>
    </submittedName>
</protein>